<name>A0A0F4HCE4_LIMFE</name>
<dbReference type="UniPathway" id="UPA00034">
    <property type="reaction ID" value="UER00016"/>
</dbReference>
<evidence type="ECO:0000256" key="4">
    <source>
        <dbReference type="ARBA" id="ARBA00010584"/>
    </source>
</evidence>
<dbReference type="GO" id="GO:0009097">
    <property type="term" value="P:isoleucine biosynthetic process"/>
    <property type="evidence" value="ECO:0007669"/>
    <property type="project" value="UniProtKB-UniRule"/>
</dbReference>
<dbReference type="InterPro" id="IPR036291">
    <property type="entry name" value="NAD(P)-bd_dom_sf"/>
</dbReference>
<dbReference type="InterPro" id="IPR012080">
    <property type="entry name" value="Asp_semialdehyde_DH"/>
</dbReference>
<evidence type="ECO:0000256" key="5">
    <source>
        <dbReference type="ARBA" id="ARBA00011738"/>
    </source>
</evidence>
<comment type="caution">
    <text evidence="15">Lacks conserved residue(s) required for the propagation of feature annotation.</text>
</comment>
<dbReference type="GO" id="GO:0051287">
    <property type="term" value="F:NAD binding"/>
    <property type="evidence" value="ECO:0007669"/>
    <property type="project" value="InterPro"/>
</dbReference>
<evidence type="ECO:0000313" key="19">
    <source>
        <dbReference type="EMBL" id="QIX58495.1"/>
    </source>
</evidence>
<dbReference type="GeneID" id="83714749"/>
<feature type="active site" description="Proton acceptor" evidence="15 16">
    <location>
        <position position="254"/>
    </location>
</feature>
<proteinExistence type="inferred from homology"/>
<gene>
    <name evidence="15 19" type="primary">asd</name>
    <name evidence="19" type="ORF">HCY95_00931</name>
    <name evidence="18" type="ORF">LACFE_CDS1734</name>
</gene>
<feature type="binding site" evidence="15">
    <location>
        <position position="157"/>
    </location>
    <ligand>
        <name>substrate</name>
    </ligand>
</feature>
<dbReference type="AlphaFoldDB" id="A0A0F4HCE4"/>
<evidence type="ECO:0000256" key="15">
    <source>
        <dbReference type="HAMAP-Rule" id="MF_02121"/>
    </source>
</evidence>
<evidence type="ECO:0000256" key="6">
    <source>
        <dbReference type="ARBA" id="ARBA00013120"/>
    </source>
</evidence>
<comment type="catalytic activity">
    <reaction evidence="14 15">
        <text>L-aspartate 4-semialdehyde + phosphate + NADP(+) = 4-phospho-L-aspartate + NADPH + H(+)</text>
        <dbReference type="Rhea" id="RHEA:24284"/>
        <dbReference type="ChEBI" id="CHEBI:15378"/>
        <dbReference type="ChEBI" id="CHEBI:43474"/>
        <dbReference type="ChEBI" id="CHEBI:57535"/>
        <dbReference type="ChEBI" id="CHEBI:57783"/>
        <dbReference type="ChEBI" id="CHEBI:58349"/>
        <dbReference type="ChEBI" id="CHEBI:537519"/>
        <dbReference type="EC" id="1.2.1.11"/>
    </reaction>
</comment>
<feature type="binding site" evidence="15">
    <location>
        <begin position="160"/>
        <end position="161"/>
    </location>
    <ligand>
        <name>NADP(+)</name>
        <dbReference type="ChEBI" id="CHEBI:58349"/>
    </ligand>
</feature>
<comment type="pathway">
    <text evidence="3 15">Amino-acid biosynthesis; L-threonine biosynthesis; L-threonine from L-aspartate: step 2/5.</text>
</comment>
<evidence type="ECO:0000313" key="18">
    <source>
        <dbReference type="EMBL" id="AOR75177.1"/>
    </source>
</evidence>
<dbReference type="PIRSF" id="PIRSF000148">
    <property type="entry name" value="ASA_dh"/>
    <property type="match status" value="1"/>
</dbReference>
<evidence type="ECO:0000256" key="2">
    <source>
        <dbReference type="ARBA" id="ARBA00005076"/>
    </source>
</evidence>
<dbReference type="PANTHER" id="PTHR46278">
    <property type="entry name" value="DEHYDROGENASE, PUTATIVE-RELATED"/>
    <property type="match status" value="1"/>
</dbReference>
<dbReference type="UniPathway" id="UPA00050">
    <property type="reaction ID" value="UER00463"/>
</dbReference>
<evidence type="ECO:0000259" key="17">
    <source>
        <dbReference type="SMART" id="SM00859"/>
    </source>
</evidence>
<dbReference type="Gene3D" id="3.30.360.10">
    <property type="entry name" value="Dihydrodipicolinate Reductase, domain 2"/>
    <property type="match status" value="1"/>
</dbReference>
<dbReference type="Pfam" id="PF01118">
    <property type="entry name" value="Semialdhyde_dh"/>
    <property type="match status" value="1"/>
</dbReference>
<dbReference type="PANTHER" id="PTHR46278:SF2">
    <property type="entry name" value="ASPARTATE-SEMIALDEHYDE DEHYDROGENASE"/>
    <property type="match status" value="1"/>
</dbReference>
<evidence type="ECO:0000256" key="14">
    <source>
        <dbReference type="ARBA" id="ARBA00047891"/>
    </source>
</evidence>
<dbReference type="GO" id="GO:0009088">
    <property type="term" value="P:threonine biosynthetic process"/>
    <property type="evidence" value="ECO:0007669"/>
    <property type="project" value="UniProtKB-UniRule"/>
</dbReference>
<evidence type="ECO:0000256" key="16">
    <source>
        <dbReference type="PIRSR" id="PIRSR000148-1"/>
    </source>
</evidence>
<dbReference type="SMART" id="SM00859">
    <property type="entry name" value="Semialdhyde_dh"/>
    <property type="match status" value="1"/>
</dbReference>
<feature type="binding site" evidence="15">
    <location>
        <position position="247"/>
    </location>
    <ligand>
        <name>substrate</name>
    </ligand>
</feature>
<comment type="subunit">
    <text evidence="5 15">Homodimer.</text>
</comment>
<keyword evidence="12 15" id="KW-0457">Lysine biosynthesis</keyword>
<evidence type="ECO:0000313" key="20">
    <source>
        <dbReference type="Proteomes" id="UP000094714"/>
    </source>
</evidence>
<keyword evidence="8 15" id="KW-0791">Threonine biosynthesis</keyword>
<dbReference type="SUPFAM" id="SSF51735">
    <property type="entry name" value="NAD(P)-binding Rossmann-fold domains"/>
    <property type="match status" value="1"/>
</dbReference>
<keyword evidence="9 15" id="KW-0521">NADP</keyword>
<dbReference type="UniPathway" id="UPA00051">
    <property type="reaction ID" value="UER00464"/>
</dbReference>
<feature type="active site" description="Acyl-thioester intermediate" evidence="15 16">
    <location>
        <position position="130"/>
    </location>
</feature>
<evidence type="ECO:0000256" key="7">
    <source>
        <dbReference type="ARBA" id="ARBA00022605"/>
    </source>
</evidence>
<evidence type="ECO:0000256" key="12">
    <source>
        <dbReference type="ARBA" id="ARBA00023154"/>
    </source>
</evidence>
<keyword evidence="13 15" id="KW-0486">Methionine biosynthesis</keyword>
<feature type="binding site" evidence="15">
    <location>
        <position position="328"/>
    </location>
    <ligand>
        <name>NADP(+)</name>
        <dbReference type="ChEBI" id="CHEBI:58349"/>
    </ligand>
</feature>
<accession>A0A0F4HCE4</accession>
<dbReference type="GO" id="GO:0071266">
    <property type="term" value="P:'de novo' L-methionine biosynthetic process"/>
    <property type="evidence" value="ECO:0007669"/>
    <property type="project" value="UniProtKB-UniRule"/>
</dbReference>
<evidence type="ECO:0000256" key="13">
    <source>
        <dbReference type="ARBA" id="ARBA00023167"/>
    </source>
</evidence>
<comment type="function">
    <text evidence="15">Catalyzes the NADPH-dependent formation of L-aspartate-semialdehyde (L-ASA) by the reductive dephosphorylation of L-aspartyl-4-phosphate.</text>
</comment>
<dbReference type="SUPFAM" id="SSF55347">
    <property type="entry name" value="Glyceraldehyde-3-phosphate dehydrogenase-like, C-terminal domain"/>
    <property type="match status" value="1"/>
</dbReference>
<dbReference type="GO" id="GO:0050661">
    <property type="term" value="F:NADP binding"/>
    <property type="evidence" value="ECO:0007669"/>
    <property type="project" value="UniProtKB-UniRule"/>
</dbReference>
<keyword evidence="7 15" id="KW-0028">Amino-acid biosynthesis</keyword>
<keyword evidence="10 15" id="KW-0220">Diaminopimelate biosynthesis</keyword>
<evidence type="ECO:0000256" key="10">
    <source>
        <dbReference type="ARBA" id="ARBA00022915"/>
    </source>
</evidence>
<evidence type="ECO:0000256" key="9">
    <source>
        <dbReference type="ARBA" id="ARBA00022857"/>
    </source>
</evidence>
<dbReference type="InterPro" id="IPR005986">
    <property type="entry name" value="Asp_semialdehyde_DH_beta"/>
</dbReference>
<dbReference type="InterPro" id="IPR012280">
    <property type="entry name" value="Semialdhyde_DH_dimer_dom"/>
</dbReference>
<reference evidence="18 20" key="1">
    <citation type="submission" date="2016-09" db="EMBL/GenBank/DDBJ databases">
        <title>Genome Sequence of the Lactobacillus fermentum strain NCC2970 (CNCM I-5068).</title>
        <authorList>
            <person name="Barretto C."/>
            <person name="Ngom-Bru C."/>
            <person name="Genevaz A."/>
            <person name="Fournier C."/>
            <person name="Moine D."/>
            <person name="Kassam M."/>
            <person name="Iltis A."/>
            <person name="Sagory-Zalkind P."/>
            <person name="Faucherand G."/>
            <person name="Descombes P."/>
            <person name="Duboux S."/>
        </authorList>
    </citation>
    <scope>NUCLEOTIDE SEQUENCE [LARGE SCALE GENOMIC DNA]</scope>
    <source>
        <strain evidence="18 20">NCC2970</strain>
    </source>
</reference>
<dbReference type="Proteomes" id="UP000503169">
    <property type="component" value="Chromosome"/>
</dbReference>
<evidence type="ECO:0000256" key="3">
    <source>
        <dbReference type="ARBA" id="ARBA00005097"/>
    </source>
</evidence>
<dbReference type="EC" id="1.2.1.11" evidence="6 15"/>
<dbReference type="RefSeq" id="WP_003683228.1">
    <property type="nucleotide sequence ID" value="NZ_AP024320.1"/>
</dbReference>
<dbReference type="NCBIfam" id="NF011456">
    <property type="entry name" value="PRK14874.1"/>
    <property type="match status" value="1"/>
</dbReference>
<feature type="binding site" evidence="15">
    <location>
        <begin position="41"/>
        <end position="42"/>
    </location>
    <ligand>
        <name>NADP(+)</name>
        <dbReference type="ChEBI" id="CHEBI:58349"/>
    </ligand>
</feature>
<evidence type="ECO:0000256" key="11">
    <source>
        <dbReference type="ARBA" id="ARBA00023002"/>
    </source>
</evidence>
<reference evidence="19 21" key="2">
    <citation type="submission" date="2020-04" db="EMBL/GenBank/DDBJ databases">
        <title>Novel strain L. Fermentum HFD1 producer antibacterial peptides.</title>
        <authorList>
            <person name="Ozhegov G.D."/>
            <person name="Pavlova A.S."/>
            <person name="Zhuravleva D.E."/>
            <person name="Gogoleva N.V."/>
            <person name="Shagimardanova E.I."/>
            <person name="Markelova M.I."/>
            <person name="Yarullina D.R."/>
            <person name="Kayumov A.R."/>
        </authorList>
    </citation>
    <scope>NUCLEOTIDE SEQUENCE [LARGE SCALE GENOMIC DNA]</scope>
    <source>
        <strain evidence="19 21">HFD1</strain>
    </source>
</reference>
<sequence length="350" mass="38098">MSKEYTVAILGATGAVGNRMIQQLEQSSIPVKELHLLASARSAGKTLTFRGQEVEVEETTPDSFEGVDLVLSSAGGSTSKKFLPEAVKRGAVCVDNTSAYRMDPDVPLVVPEVNPEALDNHHGIIANPNCSTIQMVVALEPIRQAFGLKQVIVSTYQAASGAGQSALNEFYQQAQDYLAGKKMTAEILPTKGDKRHYPLAFNLLPQIDVLEDSGYSHEEWKMIHETKKIMVGDMDAAEPKVTATCVRVPVGISHGESVYFEVEDQSATADQIKELLQNAPGVVLQDDLANQVYPQPLTAEGKRDVFVGRVRPDYENKGAFNMWIVADNLLKGAAWNAVQNAECLVERGLI</sequence>
<feature type="binding site" evidence="15">
    <location>
        <position position="101"/>
    </location>
    <ligand>
        <name>phosphate</name>
        <dbReference type="ChEBI" id="CHEBI:43474"/>
    </ligand>
</feature>
<dbReference type="Pfam" id="PF02774">
    <property type="entry name" value="Semialdhyde_dhC"/>
    <property type="match status" value="1"/>
</dbReference>
<dbReference type="GO" id="GO:0009089">
    <property type="term" value="P:lysine biosynthetic process via diaminopimelate"/>
    <property type="evidence" value="ECO:0007669"/>
    <property type="project" value="UniProtKB-UniRule"/>
</dbReference>
<dbReference type="EMBL" id="CP017151">
    <property type="protein sequence ID" value="AOR75177.1"/>
    <property type="molecule type" value="Genomic_DNA"/>
</dbReference>
<dbReference type="Gene3D" id="3.40.50.720">
    <property type="entry name" value="NAD(P)-binding Rossmann-like Domain"/>
    <property type="match status" value="1"/>
</dbReference>
<dbReference type="GO" id="GO:0019877">
    <property type="term" value="P:diaminopimelate biosynthetic process"/>
    <property type="evidence" value="ECO:0007669"/>
    <property type="project" value="UniProtKB-UniRule"/>
</dbReference>
<evidence type="ECO:0000256" key="1">
    <source>
        <dbReference type="ARBA" id="ARBA00005021"/>
    </source>
</evidence>
<keyword evidence="11 15" id="KW-0560">Oxidoreductase</keyword>
<dbReference type="GO" id="GO:0004073">
    <property type="term" value="F:aspartate-semialdehyde dehydrogenase activity"/>
    <property type="evidence" value="ECO:0007669"/>
    <property type="project" value="UniProtKB-UniRule"/>
</dbReference>
<dbReference type="CDD" id="cd02316">
    <property type="entry name" value="VcASADH2_like_N"/>
    <property type="match status" value="1"/>
</dbReference>
<dbReference type="CDD" id="cd18131">
    <property type="entry name" value="ASADH_C_bac_euk_like"/>
    <property type="match status" value="1"/>
</dbReference>
<dbReference type="PATRIC" id="fig|1613.112.peg.1819"/>
<dbReference type="EMBL" id="CP050919">
    <property type="protein sequence ID" value="QIX58495.1"/>
    <property type="molecule type" value="Genomic_DNA"/>
</dbReference>
<evidence type="ECO:0000313" key="21">
    <source>
        <dbReference type="Proteomes" id="UP000503169"/>
    </source>
</evidence>
<feature type="binding site" evidence="15">
    <location>
        <begin position="13"/>
        <end position="16"/>
    </location>
    <ligand>
        <name>NADP(+)</name>
        <dbReference type="ChEBI" id="CHEBI:58349"/>
    </ligand>
</feature>
<dbReference type="NCBIfam" id="TIGR01296">
    <property type="entry name" value="asd_B"/>
    <property type="match status" value="1"/>
</dbReference>
<dbReference type="HAMAP" id="MF_02121">
    <property type="entry name" value="ASADH"/>
    <property type="match status" value="1"/>
</dbReference>
<comment type="pathway">
    <text evidence="2 15">Amino-acid biosynthesis; L-lysine biosynthesis via DAP pathway; (S)-tetrahydrodipicolinate from L-aspartate: step 2/4.</text>
</comment>
<dbReference type="InterPro" id="IPR000534">
    <property type="entry name" value="Semialdehyde_DH_NAD-bd"/>
</dbReference>
<dbReference type="GO" id="GO:0046983">
    <property type="term" value="F:protein dimerization activity"/>
    <property type="evidence" value="ECO:0007669"/>
    <property type="project" value="InterPro"/>
</dbReference>
<evidence type="ECO:0000256" key="8">
    <source>
        <dbReference type="ARBA" id="ARBA00022697"/>
    </source>
</evidence>
<protein>
    <recommendedName>
        <fullName evidence="6 15">Aspartate-semialdehyde dehydrogenase</fullName>
        <shortName evidence="15">ASA dehydrogenase</shortName>
        <shortName evidence="15">ASADH</shortName>
        <ecNumber evidence="6 15">1.2.1.11</ecNumber>
    </recommendedName>
    <alternativeName>
        <fullName evidence="15">Aspartate-beta-semialdehyde dehydrogenase</fullName>
    </alternativeName>
</protein>
<comment type="similarity">
    <text evidence="4 15">Belongs to the aspartate-semialdehyde dehydrogenase family.</text>
</comment>
<dbReference type="Proteomes" id="UP000094714">
    <property type="component" value="Chromosome"/>
</dbReference>
<comment type="pathway">
    <text evidence="1 15">Amino-acid biosynthesis; L-methionine biosynthesis via de novo pathway; L-homoserine from L-aspartate: step 2/3.</text>
</comment>
<feature type="domain" description="Semialdehyde dehydrogenase NAD-binding" evidence="17">
    <location>
        <begin position="6"/>
        <end position="121"/>
    </location>
</feature>
<organism evidence="18 20">
    <name type="scientific">Limosilactobacillus fermentum</name>
    <name type="common">Lactobacillus fermentum</name>
    <dbReference type="NCBI Taxonomy" id="1613"/>
    <lineage>
        <taxon>Bacteria</taxon>
        <taxon>Bacillati</taxon>
        <taxon>Bacillota</taxon>
        <taxon>Bacilli</taxon>
        <taxon>Lactobacillales</taxon>
        <taxon>Lactobacillaceae</taxon>
        <taxon>Limosilactobacillus</taxon>
    </lineage>
</organism>